<dbReference type="Proteomes" id="UP001152320">
    <property type="component" value="Unassembled WGS sequence"/>
</dbReference>
<accession>A0A9Q0Y9D4</accession>
<gene>
    <name evidence="1" type="ORF">HOLleu_43673</name>
</gene>
<keyword evidence="2" id="KW-1185">Reference proteome</keyword>
<dbReference type="OrthoDB" id="10254444at2759"/>
<dbReference type="Gene3D" id="3.20.20.80">
    <property type="entry name" value="Glycosidases"/>
    <property type="match status" value="1"/>
</dbReference>
<reference evidence="1" key="1">
    <citation type="submission" date="2021-10" db="EMBL/GenBank/DDBJ databases">
        <title>Tropical sea cucumber genome reveals ecological adaptation and Cuvierian tubules defense mechanism.</title>
        <authorList>
            <person name="Chen T."/>
        </authorList>
    </citation>
    <scope>NUCLEOTIDE SEQUENCE</scope>
    <source>
        <strain evidence="1">Nanhai2018</strain>
        <tissue evidence="1">Muscle</tissue>
    </source>
</reference>
<proteinExistence type="predicted"/>
<comment type="caution">
    <text evidence="1">The sequence shown here is derived from an EMBL/GenBank/DDBJ whole genome shotgun (WGS) entry which is preliminary data.</text>
</comment>
<evidence type="ECO:0000313" key="1">
    <source>
        <dbReference type="EMBL" id="KAJ8018368.1"/>
    </source>
</evidence>
<dbReference type="AlphaFoldDB" id="A0A9Q0Y9D4"/>
<protein>
    <submittedName>
        <fullName evidence="1">Chitinase domain-containing protein 1</fullName>
    </submittedName>
</protein>
<sequence>MIIFFPFTEDLTHLSDQKLQYPCMIWRRKVMWNGHGYDVAKIFDAKFSTVSPVKLQIVRKFAGEFAINGGHDIDKAVCH</sequence>
<name>A0A9Q0Y9D4_HOLLE</name>
<dbReference type="EMBL" id="JAIZAY010000409">
    <property type="protein sequence ID" value="KAJ8018368.1"/>
    <property type="molecule type" value="Genomic_DNA"/>
</dbReference>
<evidence type="ECO:0000313" key="2">
    <source>
        <dbReference type="Proteomes" id="UP001152320"/>
    </source>
</evidence>
<organism evidence="1 2">
    <name type="scientific">Holothuria leucospilota</name>
    <name type="common">Black long sea cucumber</name>
    <name type="synonym">Mertensiothuria leucospilota</name>
    <dbReference type="NCBI Taxonomy" id="206669"/>
    <lineage>
        <taxon>Eukaryota</taxon>
        <taxon>Metazoa</taxon>
        <taxon>Echinodermata</taxon>
        <taxon>Eleutherozoa</taxon>
        <taxon>Echinozoa</taxon>
        <taxon>Holothuroidea</taxon>
        <taxon>Aspidochirotacea</taxon>
        <taxon>Aspidochirotida</taxon>
        <taxon>Holothuriidae</taxon>
        <taxon>Holothuria</taxon>
    </lineage>
</organism>